<gene>
    <name evidence="2" type="ORF">FocTR4_00015779</name>
</gene>
<feature type="non-terminal residue" evidence="2">
    <location>
        <position position="1"/>
    </location>
</feature>
<feature type="transmembrane region" description="Helical" evidence="1">
    <location>
        <begin position="31"/>
        <end position="49"/>
    </location>
</feature>
<organism evidence="2 3">
    <name type="scientific">Fusarium oxysporum f. sp. cubense</name>
    <dbReference type="NCBI Taxonomy" id="61366"/>
    <lineage>
        <taxon>Eukaryota</taxon>
        <taxon>Fungi</taxon>
        <taxon>Dikarya</taxon>
        <taxon>Ascomycota</taxon>
        <taxon>Pezizomycotina</taxon>
        <taxon>Sordariomycetes</taxon>
        <taxon>Hypocreomycetidae</taxon>
        <taxon>Hypocreales</taxon>
        <taxon>Nectriaceae</taxon>
        <taxon>Fusarium</taxon>
        <taxon>Fusarium oxysporum species complex</taxon>
    </lineage>
</organism>
<dbReference type="AlphaFoldDB" id="A0A5C6SC92"/>
<name>A0A5C6SC92_FUSOC</name>
<proteinExistence type="predicted"/>
<evidence type="ECO:0000313" key="2">
    <source>
        <dbReference type="EMBL" id="TXB95488.1"/>
    </source>
</evidence>
<keyword evidence="1" id="KW-1133">Transmembrane helix</keyword>
<keyword evidence="1" id="KW-0812">Transmembrane</keyword>
<accession>A0A5C6SC92</accession>
<dbReference type="Proteomes" id="UP000321331">
    <property type="component" value="Unassembled WGS sequence"/>
</dbReference>
<keyword evidence="1" id="KW-0472">Membrane</keyword>
<protein>
    <submittedName>
        <fullName evidence="2">Uncharacterized protein</fullName>
    </submittedName>
</protein>
<sequence>VLLNPNSLSILRALSLKTSLILRLLPNCRLIYLYLSIISAIYKITIAYLSNLTKSYIILT</sequence>
<evidence type="ECO:0000256" key="1">
    <source>
        <dbReference type="SAM" id="Phobius"/>
    </source>
</evidence>
<reference evidence="2 3" key="1">
    <citation type="submission" date="2019-07" db="EMBL/GenBank/DDBJ databases">
        <title>The First High-Quality Draft Genome Sequence of the Causal Agent of the Current Panama Disease Epidemic.</title>
        <authorList>
            <person name="Warmington R.J."/>
            <person name="Kay W."/>
            <person name="Jeffries A."/>
            <person name="Bebber D."/>
            <person name="Moore K."/>
            <person name="Studholme D.J."/>
        </authorList>
    </citation>
    <scope>NUCLEOTIDE SEQUENCE [LARGE SCALE GENOMIC DNA]</scope>
    <source>
        <strain evidence="2 3">TR4</strain>
    </source>
</reference>
<evidence type="ECO:0000313" key="3">
    <source>
        <dbReference type="Proteomes" id="UP000321331"/>
    </source>
</evidence>
<comment type="caution">
    <text evidence="2">The sequence shown here is derived from an EMBL/GenBank/DDBJ whole genome shotgun (WGS) entry which is preliminary data.</text>
</comment>
<dbReference type="EMBL" id="VMNF01000015">
    <property type="protein sequence ID" value="TXB95488.1"/>
    <property type="molecule type" value="Genomic_DNA"/>
</dbReference>